<dbReference type="GO" id="GO:0016197">
    <property type="term" value="P:endosomal transport"/>
    <property type="evidence" value="ECO:0007669"/>
    <property type="project" value="TreeGrafter"/>
</dbReference>
<keyword evidence="2" id="KW-0175">Coiled coil</keyword>
<feature type="domain" description="EH" evidence="4">
    <location>
        <begin position="7"/>
        <end position="97"/>
    </location>
</feature>
<feature type="domain" description="EH" evidence="4">
    <location>
        <begin position="159"/>
        <end position="241"/>
    </location>
</feature>
<evidence type="ECO:0008006" key="8">
    <source>
        <dbReference type="Google" id="ProtNLM"/>
    </source>
</evidence>
<evidence type="ECO:0000313" key="7">
    <source>
        <dbReference type="Proteomes" id="UP000827284"/>
    </source>
</evidence>
<dbReference type="AlphaFoldDB" id="A0A9P3H7H2"/>
<dbReference type="InterPro" id="IPR002048">
    <property type="entry name" value="EF_hand_dom"/>
</dbReference>
<comment type="caution">
    <text evidence="6">The sequence shown here is derived from an EMBL/GenBank/DDBJ whole genome shotgun (WGS) entry which is preliminary data.</text>
</comment>
<dbReference type="OrthoDB" id="1716625at2759"/>
<organism evidence="6 7">
    <name type="scientific">Entomortierella parvispora</name>
    <dbReference type="NCBI Taxonomy" id="205924"/>
    <lineage>
        <taxon>Eukaryota</taxon>
        <taxon>Fungi</taxon>
        <taxon>Fungi incertae sedis</taxon>
        <taxon>Mucoromycota</taxon>
        <taxon>Mortierellomycotina</taxon>
        <taxon>Mortierellomycetes</taxon>
        <taxon>Mortierellales</taxon>
        <taxon>Mortierellaceae</taxon>
        <taxon>Entomortierella</taxon>
    </lineage>
</organism>
<evidence type="ECO:0000313" key="6">
    <source>
        <dbReference type="EMBL" id="GJJ71147.1"/>
    </source>
</evidence>
<protein>
    <recommendedName>
        <fullName evidence="8">Endocytosis protein 3</fullName>
    </recommendedName>
</protein>
<dbReference type="GO" id="GO:0005509">
    <property type="term" value="F:calcium ion binding"/>
    <property type="evidence" value="ECO:0007669"/>
    <property type="project" value="InterPro"/>
</dbReference>
<dbReference type="EMBL" id="BQFW01000005">
    <property type="protein sequence ID" value="GJJ71147.1"/>
    <property type="molecule type" value="Genomic_DNA"/>
</dbReference>
<sequence>MDMSPAERHKYAEIFSSLNPINGYITGAQARQILMNSGVHINKLGQIWDICDIDNDGNMDFDEFCLALRFVYATINGEIQEIPAQLPPHLIPASKLHYFAGQQGYGQSYMQQAQPTGFGTPPQSFGQAPNYAAIQELDTAAATSSTLSDDFEWYIAPSDRTNYESIYKNNVQLSSGEVRMGQFEELYQALQIPREDIHAAWTLVNVHSAPQIGKEQCIMFFHILNSRRLGKRVPATLPGALRTSFLGDSNYALADNYSVNEIRQQPGRPSVPMSFVTKSAFSSQKGHVMAGDYLSRLNQKDQAAHETMAQEERLKQELEGIKRQIEEAEARTRSNSGDTTVAKKELQELLSYKQQQVLNDDPTTLDRELLDLEREIQRQRDAMKQIDRVMQGLREQKDLLETHLADSEGELRESRREVENHRKR</sequence>
<evidence type="ECO:0000256" key="1">
    <source>
        <dbReference type="ARBA" id="ARBA00022837"/>
    </source>
</evidence>
<keyword evidence="7" id="KW-1185">Reference proteome</keyword>
<feature type="domain" description="EF-hand" evidence="5">
    <location>
        <begin position="39"/>
        <end position="74"/>
    </location>
</feature>
<reference evidence="6" key="2">
    <citation type="journal article" date="2022" name="Microbiol. Resour. Announc.">
        <title>Whole-Genome Sequence of Entomortierella parvispora E1425, a Mucoromycotan Fungus Associated with Burkholderiaceae-Related Endosymbiotic Bacteria.</title>
        <authorList>
            <person name="Herlambang A."/>
            <person name="Guo Y."/>
            <person name="Takashima Y."/>
            <person name="Narisawa K."/>
            <person name="Ohta H."/>
            <person name="Nishizawa T."/>
        </authorList>
    </citation>
    <scope>NUCLEOTIDE SEQUENCE</scope>
    <source>
        <strain evidence="6">E1425</strain>
    </source>
</reference>
<evidence type="ECO:0000256" key="3">
    <source>
        <dbReference type="SAM" id="MobiDB-lite"/>
    </source>
</evidence>
<keyword evidence="1" id="KW-0106">Calcium</keyword>
<name>A0A9P3H7H2_9FUNG</name>
<feature type="coiled-coil region" evidence="2">
    <location>
        <begin position="297"/>
        <end position="331"/>
    </location>
</feature>
<feature type="region of interest" description="Disordered" evidence="3">
    <location>
        <begin position="400"/>
        <end position="424"/>
    </location>
</feature>
<dbReference type="GO" id="GO:0005737">
    <property type="term" value="C:cytoplasm"/>
    <property type="evidence" value="ECO:0007669"/>
    <property type="project" value="TreeGrafter"/>
</dbReference>
<dbReference type="PANTHER" id="PTHR11216">
    <property type="entry name" value="EH DOMAIN"/>
    <property type="match status" value="1"/>
</dbReference>
<evidence type="ECO:0000256" key="2">
    <source>
        <dbReference type="SAM" id="Coils"/>
    </source>
</evidence>
<dbReference type="PROSITE" id="PS00018">
    <property type="entry name" value="EF_HAND_1"/>
    <property type="match status" value="1"/>
</dbReference>
<dbReference type="GO" id="GO:0005886">
    <property type="term" value="C:plasma membrane"/>
    <property type="evidence" value="ECO:0007669"/>
    <property type="project" value="TreeGrafter"/>
</dbReference>
<reference evidence="6" key="1">
    <citation type="submission" date="2021-11" db="EMBL/GenBank/DDBJ databases">
        <authorList>
            <person name="Herlambang A."/>
            <person name="Guo Y."/>
            <person name="Takashima Y."/>
            <person name="Nishizawa T."/>
        </authorList>
    </citation>
    <scope>NUCLEOTIDE SEQUENCE</scope>
    <source>
        <strain evidence="6">E1425</strain>
    </source>
</reference>
<dbReference type="PROSITE" id="PS50222">
    <property type="entry name" value="EF_HAND_2"/>
    <property type="match status" value="1"/>
</dbReference>
<dbReference type="PROSITE" id="PS50031">
    <property type="entry name" value="EH"/>
    <property type="match status" value="2"/>
</dbReference>
<dbReference type="CDD" id="cd00052">
    <property type="entry name" value="EH"/>
    <property type="match status" value="1"/>
</dbReference>
<dbReference type="GO" id="GO:0006897">
    <property type="term" value="P:endocytosis"/>
    <property type="evidence" value="ECO:0007669"/>
    <property type="project" value="TreeGrafter"/>
</dbReference>
<dbReference type="InterPro" id="IPR018247">
    <property type="entry name" value="EF_Hand_1_Ca_BS"/>
</dbReference>
<proteinExistence type="predicted"/>
<dbReference type="SUPFAM" id="SSF47473">
    <property type="entry name" value="EF-hand"/>
    <property type="match status" value="2"/>
</dbReference>
<evidence type="ECO:0000259" key="5">
    <source>
        <dbReference type="PROSITE" id="PS50222"/>
    </source>
</evidence>
<evidence type="ECO:0000259" key="4">
    <source>
        <dbReference type="PROSITE" id="PS50031"/>
    </source>
</evidence>
<accession>A0A9P3H7H2</accession>
<dbReference type="InterPro" id="IPR011992">
    <property type="entry name" value="EF-hand-dom_pair"/>
</dbReference>
<dbReference type="Proteomes" id="UP000827284">
    <property type="component" value="Unassembled WGS sequence"/>
</dbReference>
<dbReference type="SMART" id="SM00027">
    <property type="entry name" value="EH"/>
    <property type="match status" value="2"/>
</dbReference>
<dbReference type="Pfam" id="PF12763">
    <property type="entry name" value="EH"/>
    <property type="match status" value="1"/>
</dbReference>
<gene>
    <name evidence="6" type="ORF">EMPS_03497</name>
</gene>
<dbReference type="InterPro" id="IPR000261">
    <property type="entry name" value="EH_dom"/>
</dbReference>
<dbReference type="Gene3D" id="1.10.238.10">
    <property type="entry name" value="EF-hand"/>
    <property type="match status" value="2"/>
</dbReference>